<comment type="subcellular location">
    <subcellularLocation>
        <location evidence="1 7">Cell membrane</location>
        <topology evidence="1 7">Multi-pass membrane protein</topology>
    </subcellularLocation>
</comment>
<evidence type="ECO:0000256" key="3">
    <source>
        <dbReference type="ARBA" id="ARBA00022475"/>
    </source>
</evidence>
<feature type="domain" description="VTT" evidence="8">
    <location>
        <begin position="49"/>
        <end position="175"/>
    </location>
</feature>
<evidence type="ECO:0000256" key="2">
    <source>
        <dbReference type="ARBA" id="ARBA00010792"/>
    </source>
</evidence>
<dbReference type="NCBIfam" id="NF008102">
    <property type="entry name" value="PRK10847.1"/>
    <property type="match status" value="1"/>
</dbReference>
<dbReference type="EMBL" id="CABWMV010000007">
    <property type="protein sequence ID" value="VXC74472.1"/>
    <property type="molecule type" value="Genomic_DNA"/>
</dbReference>
<feature type="transmembrane region" description="Helical" evidence="7">
    <location>
        <begin position="69"/>
        <end position="89"/>
    </location>
</feature>
<sequence length="215" mass="24655">MEFISQLIDFILHIDQHLLQLINSYENWTYLILFLIIFAETGFVVTPFLPGDSVLFALGAIIARPDCQLSLPLFIVILIFAAIFGDFVNYEIGKYFGVRVFKPGSRLFKPAYLQKTQDFYAKHGTRTIVYARFVPIIRTFAPFVAGIGRMPYTTFGKYNILGGILWVSLFILAGYYFGQIPFFKHNFSLVILAVIFISLIPMLIQFFSQTKTKKD</sequence>
<dbReference type="EMBL" id="UAUU01000009">
    <property type="protein sequence ID" value="SPZ88107.1"/>
    <property type="molecule type" value="Genomic_DNA"/>
</dbReference>
<feature type="transmembrane region" description="Helical" evidence="7">
    <location>
        <begin position="189"/>
        <end position="207"/>
    </location>
</feature>
<evidence type="ECO:0000256" key="5">
    <source>
        <dbReference type="ARBA" id="ARBA00022989"/>
    </source>
</evidence>
<dbReference type="InterPro" id="IPR032818">
    <property type="entry name" value="DedA-like"/>
</dbReference>
<dbReference type="RefSeq" id="WP_070562625.1">
    <property type="nucleotide sequence ID" value="NZ_CP068086.1"/>
</dbReference>
<dbReference type="InterPro" id="IPR058127">
    <property type="entry name" value="DedA"/>
</dbReference>
<feature type="transmembrane region" description="Helical" evidence="7">
    <location>
        <begin position="158"/>
        <end position="177"/>
    </location>
</feature>
<comment type="similarity">
    <text evidence="2 7">Belongs to the DedA family.</text>
</comment>
<dbReference type="Proteomes" id="UP000432350">
    <property type="component" value="Unassembled WGS sequence"/>
</dbReference>
<organism evidence="9 11">
    <name type="scientific">Sphingobacterium multivorum</name>
    <dbReference type="NCBI Taxonomy" id="28454"/>
    <lineage>
        <taxon>Bacteria</taxon>
        <taxon>Pseudomonadati</taxon>
        <taxon>Bacteroidota</taxon>
        <taxon>Sphingobacteriia</taxon>
        <taxon>Sphingobacteriales</taxon>
        <taxon>Sphingobacteriaceae</taxon>
        <taxon>Sphingobacterium</taxon>
    </lineage>
</organism>
<feature type="transmembrane region" description="Helical" evidence="7">
    <location>
        <begin position="28"/>
        <end position="49"/>
    </location>
</feature>
<dbReference type="GO" id="GO:0005886">
    <property type="term" value="C:plasma membrane"/>
    <property type="evidence" value="ECO:0007669"/>
    <property type="project" value="UniProtKB-SubCell"/>
</dbReference>
<evidence type="ECO:0000256" key="7">
    <source>
        <dbReference type="RuleBase" id="RU367016"/>
    </source>
</evidence>
<keyword evidence="3 7" id="KW-1003">Cell membrane</keyword>
<reference evidence="10 12" key="2">
    <citation type="submission" date="2019-10" db="EMBL/GenBank/DDBJ databases">
        <authorList>
            <person name="Karimi E."/>
        </authorList>
    </citation>
    <scope>NUCLEOTIDE SEQUENCE [LARGE SCALE GENOMIC DNA]</scope>
    <source>
        <strain evidence="10">Sphingobacterium sp. 8BC</strain>
    </source>
</reference>
<reference evidence="9 11" key="1">
    <citation type="submission" date="2018-06" db="EMBL/GenBank/DDBJ databases">
        <authorList>
            <consortium name="Pathogen Informatics"/>
            <person name="Doyle S."/>
        </authorList>
    </citation>
    <scope>NUCLEOTIDE SEQUENCE [LARGE SCALE GENOMIC DNA]</scope>
    <source>
        <strain evidence="9 11">NCTC11343</strain>
    </source>
</reference>
<name>A0A2X2J169_SPHMU</name>
<evidence type="ECO:0000256" key="6">
    <source>
        <dbReference type="ARBA" id="ARBA00023136"/>
    </source>
</evidence>
<evidence type="ECO:0000259" key="8">
    <source>
        <dbReference type="Pfam" id="PF09335"/>
    </source>
</evidence>
<evidence type="ECO:0000256" key="4">
    <source>
        <dbReference type="ARBA" id="ARBA00022692"/>
    </source>
</evidence>
<evidence type="ECO:0000313" key="12">
    <source>
        <dbReference type="Proteomes" id="UP000432350"/>
    </source>
</evidence>
<evidence type="ECO:0000313" key="9">
    <source>
        <dbReference type="EMBL" id="SPZ88107.1"/>
    </source>
</evidence>
<evidence type="ECO:0000313" key="10">
    <source>
        <dbReference type="EMBL" id="VXC74472.1"/>
    </source>
</evidence>
<dbReference type="PANTHER" id="PTHR30353:SF0">
    <property type="entry name" value="TRANSMEMBRANE PROTEIN"/>
    <property type="match status" value="1"/>
</dbReference>
<dbReference type="GeneID" id="97183173"/>
<dbReference type="AlphaFoldDB" id="A0A2X2J169"/>
<accession>A0A654B309</accession>
<evidence type="ECO:0000256" key="1">
    <source>
        <dbReference type="ARBA" id="ARBA00004651"/>
    </source>
</evidence>
<dbReference type="Proteomes" id="UP000251241">
    <property type="component" value="Unassembled WGS sequence"/>
</dbReference>
<keyword evidence="5 7" id="KW-1133">Transmembrane helix</keyword>
<evidence type="ECO:0000313" key="11">
    <source>
        <dbReference type="Proteomes" id="UP000251241"/>
    </source>
</evidence>
<dbReference type="PANTHER" id="PTHR30353">
    <property type="entry name" value="INNER MEMBRANE PROTEIN DEDA-RELATED"/>
    <property type="match status" value="1"/>
</dbReference>
<keyword evidence="4 7" id="KW-0812">Transmembrane</keyword>
<keyword evidence="6 7" id="KW-0472">Membrane</keyword>
<proteinExistence type="inferred from homology"/>
<accession>A0A2X2J169</accession>
<gene>
    <name evidence="9" type="primary">dedA_3</name>
    <name evidence="10" type="synonym">dedA</name>
    <name evidence="9" type="ORF">NCTC11343_03297</name>
    <name evidence="10" type="ORF">SPHINGO8BC_150770</name>
</gene>
<dbReference type="InterPro" id="IPR032816">
    <property type="entry name" value="VTT_dom"/>
</dbReference>
<protein>
    <submittedName>
        <fullName evidence="9">SNARE associated Golgi protein</fullName>
    </submittedName>
</protein>
<dbReference type="Pfam" id="PF09335">
    <property type="entry name" value="VTT_dom"/>
    <property type="match status" value="1"/>
</dbReference>